<keyword evidence="7" id="KW-0548">Nucleotidyltransferase</keyword>
<evidence type="ECO:0000256" key="2">
    <source>
        <dbReference type="ARBA" id="ARBA00034247"/>
    </source>
</evidence>
<sequence length="317" mass="34795">MKALVIDDTLTSMAVICAQLRKIGIEPISASDGTAGIEAFKEHRPDLVLLDVIMPGIDGYETAKRIRQLERDGEWTPILFLTASTSDEDLERGIAVGGDDFLVKPMSEIVLTAKVRAMQRMAQMRYSLVLLTRRLDEANRELIRLSSVDGLTDIANRRQFDEFLTREWARGIRSAAPLSLLMCDVDFFKQYNDHYGHPAGDECLKVVAKTLQGGVRRPADLTARYGGEEFAVVLPDTDLPGAEQVAEEMRRALENLAMPHAGSLLGLVSISIGVACTVPKRENGSVAQLIADADAALYRAKQAGRNRVLVASEELLS</sequence>
<evidence type="ECO:0000313" key="8">
    <source>
        <dbReference type="Proteomes" id="UP001549691"/>
    </source>
</evidence>
<comment type="caution">
    <text evidence="7">The sequence shown here is derived from an EMBL/GenBank/DDBJ whole genome shotgun (WGS) entry which is preliminary data.</text>
</comment>
<dbReference type="GO" id="GO:0052621">
    <property type="term" value="F:diguanylate cyclase activity"/>
    <property type="evidence" value="ECO:0007669"/>
    <property type="project" value="UniProtKB-EC"/>
</dbReference>
<feature type="domain" description="GGDEF" evidence="6">
    <location>
        <begin position="176"/>
        <end position="313"/>
    </location>
</feature>
<dbReference type="EMBL" id="JBEWZI010000014">
    <property type="protein sequence ID" value="MET7015229.1"/>
    <property type="molecule type" value="Genomic_DNA"/>
</dbReference>
<evidence type="ECO:0000259" key="6">
    <source>
        <dbReference type="PROSITE" id="PS50887"/>
    </source>
</evidence>
<dbReference type="SMART" id="SM00448">
    <property type="entry name" value="REC"/>
    <property type="match status" value="1"/>
</dbReference>
<dbReference type="PROSITE" id="PS50887">
    <property type="entry name" value="GGDEF"/>
    <property type="match status" value="1"/>
</dbReference>
<dbReference type="InterPro" id="IPR000160">
    <property type="entry name" value="GGDEF_dom"/>
</dbReference>
<protein>
    <recommendedName>
        <fullName evidence="1">diguanylate cyclase</fullName>
        <ecNumber evidence="1">2.7.7.65</ecNumber>
    </recommendedName>
</protein>
<keyword evidence="7" id="KW-0808">Transferase</keyword>
<name>A0ABV2TMT2_9RHOO</name>
<feature type="modified residue" description="4-aspartylphosphate" evidence="3">
    <location>
        <position position="51"/>
    </location>
</feature>
<dbReference type="SUPFAM" id="SSF52172">
    <property type="entry name" value="CheY-like"/>
    <property type="match status" value="1"/>
</dbReference>
<evidence type="ECO:0000256" key="4">
    <source>
        <dbReference type="SAM" id="Coils"/>
    </source>
</evidence>
<keyword evidence="4" id="KW-0175">Coiled coil</keyword>
<keyword evidence="8" id="KW-1185">Reference proteome</keyword>
<dbReference type="InterPro" id="IPR011006">
    <property type="entry name" value="CheY-like_superfamily"/>
</dbReference>
<dbReference type="PROSITE" id="PS50110">
    <property type="entry name" value="RESPONSE_REGULATORY"/>
    <property type="match status" value="1"/>
</dbReference>
<dbReference type="InterPro" id="IPR043128">
    <property type="entry name" value="Rev_trsase/Diguanyl_cyclase"/>
</dbReference>
<gene>
    <name evidence="7" type="ORF">ABXR19_13625</name>
</gene>
<dbReference type="PANTHER" id="PTHR45138:SF9">
    <property type="entry name" value="DIGUANYLATE CYCLASE DGCM-RELATED"/>
    <property type="match status" value="1"/>
</dbReference>
<dbReference type="NCBIfam" id="TIGR00254">
    <property type="entry name" value="GGDEF"/>
    <property type="match status" value="1"/>
</dbReference>
<dbReference type="Pfam" id="PF00072">
    <property type="entry name" value="Response_reg"/>
    <property type="match status" value="1"/>
</dbReference>
<dbReference type="Proteomes" id="UP001549691">
    <property type="component" value="Unassembled WGS sequence"/>
</dbReference>
<dbReference type="Gene3D" id="3.40.50.2300">
    <property type="match status" value="1"/>
</dbReference>
<dbReference type="InterPro" id="IPR001789">
    <property type="entry name" value="Sig_transdc_resp-reg_receiver"/>
</dbReference>
<evidence type="ECO:0000256" key="3">
    <source>
        <dbReference type="PROSITE-ProRule" id="PRU00169"/>
    </source>
</evidence>
<dbReference type="Gene3D" id="3.30.70.270">
    <property type="match status" value="1"/>
</dbReference>
<dbReference type="InterPro" id="IPR029787">
    <property type="entry name" value="Nucleotide_cyclase"/>
</dbReference>
<proteinExistence type="predicted"/>
<dbReference type="SUPFAM" id="SSF55073">
    <property type="entry name" value="Nucleotide cyclase"/>
    <property type="match status" value="1"/>
</dbReference>
<organism evidence="7 8">
    <name type="scientific">Uliginosibacterium flavum</name>
    <dbReference type="NCBI Taxonomy" id="1396831"/>
    <lineage>
        <taxon>Bacteria</taxon>
        <taxon>Pseudomonadati</taxon>
        <taxon>Pseudomonadota</taxon>
        <taxon>Betaproteobacteria</taxon>
        <taxon>Rhodocyclales</taxon>
        <taxon>Zoogloeaceae</taxon>
        <taxon>Uliginosibacterium</taxon>
    </lineage>
</organism>
<comment type="catalytic activity">
    <reaction evidence="2">
        <text>2 GTP = 3',3'-c-di-GMP + 2 diphosphate</text>
        <dbReference type="Rhea" id="RHEA:24898"/>
        <dbReference type="ChEBI" id="CHEBI:33019"/>
        <dbReference type="ChEBI" id="CHEBI:37565"/>
        <dbReference type="ChEBI" id="CHEBI:58805"/>
        <dbReference type="EC" id="2.7.7.65"/>
    </reaction>
</comment>
<keyword evidence="3" id="KW-0597">Phosphoprotein</keyword>
<dbReference type="CDD" id="cd01949">
    <property type="entry name" value="GGDEF"/>
    <property type="match status" value="1"/>
</dbReference>
<dbReference type="Pfam" id="PF00990">
    <property type="entry name" value="GGDEF"/>
    <property type="match status" value="1"/>
</dbReference>
<dbReference type="EC" id="2.7.7.65" evidence="1"/>
<dbReference type="InterPro" id="IPR050469">
    <property type="entry name" value="Diguanylate_Cyclase"/>
</dbReference>
<dbReference type="RefSeq" id="WP_354601689.1">
    <property type="nucleotide sequence ID" value="NZ_JBEWZI010000014.1"/>
</dbReference>
<accession>A0ABV2TMT2</accession>
<feature type="coiled-coil region" evidence="4">
    <location>
        <begin position="121"/>
        <end position="148"/>
    </location>
</feature>
<reference evidence="7 8" key="1">
    <citation type="submission" date="2024-07" db="EMBL/GenBank/DDBJ databases">
        <title>Uliginosibacterium flavum JJ3220;KACC:17644.</title>
        <authorList>
            <person name="Kim M.K."/>
        </authorList>
    </citation>
    <scope>NUCLEOTIDE SEQUENCE [LARGE SCALE GENOMIC DNA]</scope>
    <source>
        <strain evidence="7 8">KACC:17644</strain>
    </source>
</reference>
<dbReference type="SMART" id="SM00267">
    <property type="entry name" value="GGDEF"/>
    <property type="match status" value="1"/>
</dbReference>
<dbReference type="CDD" id="cd17546">
    <property type="entry name" value="REC_hyHK_CKI1_RcsC-like"/>
    <property type="match status" value="1"/>
</dbReference>
<evidence type="ECO:0000259" key="5">
    <source>
        <dbReference type="PROSITE" id="PS50110"/>
    </source>
</evidence>
<evidence type="ECO:0000313" key="7">
    <source>
        <dbReference type="EMBL" id="MET7015229.1"/>
    </source>
</evidence>
<evidence type="ECO:0000256" key="1">
    <source>
        <dbReference type="ARBA" id="ARBA00012528"/>
    </source>
</evidence>
<feature type="domain" description="Response regulatory" evidence="5">
    <location>
        <begin position="2"/>
        <end position="119"/>
    </location>
</feature>
<dbReference type="PANTHER" id="PTHR45138">
    <property type="entry name" value="REGULATORY COMPONENTS OF SENSORY TRANSDUCTION SYSTEM"/>
    <property type="match status" value="1"/>
</dbReference>